<dbReference type="AlphaFoldDB" id="A0A9D2KWG6"/>
<dbReference type="Proteomes" id="UP000823862">
    <property type="component" value="Unassembled WGS sequence"/>
</dbReference>
<evidence type="ECO:0000313" key="2">
    <source>
        <dbReference type="EMBL" id="HJA86224.1"/>
    </source>
</evidence>
<name>A0A9D2KWG6_9BACE</name>
<reference evidence="2" key="1">
    <citation type="journal article" date="2021" name="PeerJ">
        <title>Extensive microbial diversity within the chicken gut microbiome revealed by metagenomics and culture.</title>
        <authorList>
            <person name="Gilroy R."/>
            <person name="Ravi A."/>
            <person name="Getino M."/>
            <person name="Pursley I."/>
            <person name="Horton D.L."/>
            <person name="Alikhan N.F."/>
            <person name="Baker D."/>
            <person name="Gharbi K."/>
            <person name="Hall N."/>
            <person name="Watson M."/>
            <person name="Adriaenssens E.M."/>
            <person name="Foster-Nyarko E."/>
            <person name="Jarju S."/>
            <person name="Secka A."/>
            <person name="Antonio M."/>
            <person name="Oren A."/>
            <person name="Chaudhuri R.R."/>
            <person name="La Ragione R."/>
            <person name="Hildebrand F."/>
            <person name="Pallen M.J."/>
        </authorList>
    </citation>
    <scope>NUCLEOTIDE SEQUENCE</scope>
    <source>
        <strain evidence="2">ChiHjej12B11-9795</strain>
    </source>
</reference>
<dbReference type="EMBL" id="DWZI01000043">
    <property type="protein sequence ID" value="HJA86224.1"/>
    <property type="molecule type" value="Genomic_DNA"/>
</dbReference>
<accession>A0A9D2KWG6</accession>
<proteinExistence type="predicted"/>
<comment type="caution">
    <text evidence="2">The sequence shown here is derived from an EMBL/GenBank/DDBJ whole genome shotgun (WGS) entry which is preliminary data.</text>
</comment>
<organism evidence="2 3">
    <name type="scientific">Candidatus Bacteroides avicola</name>
    <dbReference type="NCBI Taxonomy" id="2838468"/>
    <lineage>
        <taxon>Bacteria</taxon>
        <taxon>Pseudomonadati</taxon>
        <taxon>Bacteroidota</taxon>
        <taxon>Bacteroidia</taxon>
        <taxon>Bacteroidales</taxon>
        <taxon>Bacteroidaceae</taxon>
        <taxon>Bacteroides</taxon>
    </lineage>
</organism>
<gene>
    <name evidence="2" type="ORF">H9950_08570</name>
</gene>
<evidence type="ECO:0000259" key="1">
    <source>
        <dbReference type="Pfam" id="PF13590"/>
    </source>
</evidence>
<reference evidence="2" key="2">
    <citation type="submission" date="2021-04" db="EMBL/GenBank/DDBJ databases">
        <authorList>
            <person name="Gilroy R."/>
        </authorList>
    </citation>
    <scope>NUCLEOTIDE SEQUENCE</scope>
    <source>
        <strain evidence="2">ChiHjej12B11-9795</strain>
    </source>
</reference>
<dbReference type="Gene3D" id="3.30.160.670">
    <property type="match status" value="1"/>
</dbReference>
<feature type="domain" description="DUF4136" evidence="1">
    <location>
        <begin position="32"/>
        <end position="206"/>
    </location>
</feature>
<dbReference type="Pfam" id="PF13590">
    <property type="entry name" value="DUF4136"/>
    <property type="match status" value="1"/>
</dbReference>
<protein>
    <submittedName>
        <fullName evidence="2">DUF4136 domain-containing protein</fullName>
    </submittedName>
</protein>
<dbReference type="InterPro" id="IPR025411">
    <property type="entry name" value="DUF4136"/>
</dbReference>
<evidence type="ECO:0000313" key="3">
    <source>
        <dbReference type="Proteomes" id="UP000823862"/>
    </source>
</evidence>
<sequence>MKKLIPILLAAFTLTACEKQADLDELDGRYVVYTNHDPQTNFGNLSTYYLPDSILLIGNSEQPEYATGQQAQEILQSWADNMESRGFKRASQRNQASLGLQVSYVENSYHFTAIGWGGWGWDYPWYWGPDYWGMWGGWYYPFVVSYSYNTGTYLAELVNLTAPQGEDKGLPVVWNTCMSGALSSSTRLNTQIATDAVNEAFAQSPYLTCQP</sequence>
<dbReference type="PROSITE" id="PS51257">
    <property type="entry name" value="PROKAR_LIPOPROTEIN"/>
    <property type="match status" value="1"/>
</dbReference>